<sequence length="61" mass="6961">MILYKALKARCAWGCIIKTSRIYTSRSEFLKGFLRDPAGARLGGQGPVSPQGYEFYEYYEC</sequence>
<name>A0A915IAF4_ROMCU</name>
<reference evidence="2" key="1">
    <citation type="submission" date="2022-11" db="UniProtKB">
        <authorList>
            <consortium name="WormBaseParasite"/>
        </authorList>
    </citation>
    <scope>IDENTIFICATION</scope>
</reference>
<protein>
    <submittedName>
        <fullName evidence="2">Uncharacterized protein</fullName>
    </submittedName>
</protein>
<evidence type="ECO:0000313" key="1">
    <source>
        <dbReference type="Proteomes" id="UP000887565"/>
    </source>
</evidence>
<evidence type="ECO:0000313" key="2">
    <source>
        <dbReference type="WBParaSite" id="nRc.2.0.1.t10753-RA"/>
    </source>
</evidence>
<proteinExistence type="predicted"/>
<organism evidence="1 2">
    <name type="scientific">Romanomermis culicivorax</name>
    <name type="common">Nematode worm</name>
    <dbReference type="NCBI Taxonomy" id="13658"/>
    <lineage>
        <taxon>Eukaryota</taxon>
        <taxon>Metazoa</taxon>
        <taxon>Ecdysozoa</taxon>
        <taxon>Nematoda</taxon>
        <taxon>Enoplea</taxon>
        <taxon>Dorylaimia</taxon>
        <taxon>Mermithida</taxon>
        <taxon>Mermithoidea</taxon>
        <taxon>Mermithidae</taxon>
        <taxon>Romanomermis</taxon>
    </lineage>
</organism>
<keyword evidence="1" id="KW-1185">Reference proteome</keyword>
<accession>A0A915IAF4</accession>
<dbReference type="AlphaFoldDB" id="A0A915IAF4"/>
<dbReference type="WBParaSite" id="nRc.2.0.1.t10753-RA">
    <property type="protein sequence ID" value="nRc.2.0.1.t10753-RA"/>
    <property type="gene ID" value="nRc.2.0.1.g10753"/>
</dbReference>
<dbReference type="Proteomes" id="UP000887565">
    <property type="component" value="Unplaced"/>
</dbReference>